<dbReference type="Proteomes" id="UP000887565">
    <property type="component" value="Unplaced"/>
</dbReference>
<name>A0A915KNY8_ROMCU</name>
<keyword evidence="1" id="KW-1185">Reference proteome</keyword>
<evidence type="ECO:0000313" key="1">
    <source>
        <dbReference type="Proteomes" id="UP000887565"/>
    </source>
</evidence>
<dbReference type="AlphaFoldDB" id="A0A915KNY8"/>
<sequence length="89" mass="9348">MNFICICNCWAAAVIVCGTAGGGCGLPWINIDEGFRRVGSGDEGIITFCITLGTTRILKLLGVFGCNESAGKESVQSKPSPVLCSYLGW</sequence>
<protein>
    <submittedName>
        <fullName evidence="2">Secreted protein</fullName>
    </submittedName>
</protein>
<accession>A0A915KNY8</accession>
<organism evidence="1 2">
    <name type="scientific">Romanomermis culicivorax</name>
    <name type="common">Nematode worm</name>
    <dbReference type="NCBI Taxonomy" id="13658"/>
    <lineage>
        <taxon>Eukaryota</taxon>
        <taxon>Metazoa</taxon>
        <taxon>Ecdysozoa</taxon>
        <taxon>Nematoda</taxon>
        <taxon>Enoplea</taxon>
        <taxon>Dorylaimia</taxon>
        <taxon>Mermithida</taxon>
        <taxon>Mermithoidea</taxon>
        <taxon>Mermithidae</taxon>
        <taxon>Romanomermis</taxon>
    </lineage>
</organism>
<reference evidence="2" key="1">
    <citation type="submission" date="2022-11" db="UniProtKB">
        <authorList>
            <consortium name="WormBaseParasite"/>
        </authorList>
    </citation>
    <scope>IDENTIFICATION</scope>
</reference>
<proteinExistence type="predicted"/>
<dbReference type="WBParaSite" id="nRc.2.0.1.t40501-RA">
    <property type="protein sequence ID" value="nRc.2.0.1.t40501-RA"/>
    <property type="gene ID" value="nRc.2.0.1.g40501"/>
</dbReference>
<evidence type="ECO:0000313" key="2">
    <source>
        <dbReference type="WBParaSite" id="nRc.2.0.1.t40501-RA"/>
    </source>
</evidence>